<protein>
    <submittedName>
        <fullName evidence="2">Uncharacterized protein</fullName>
    </submittedName>
</protein>
<dbReference type="EMBL" id="DS268539">
    <property type="protein sequence ID" value="EFO88008.1"/>
    <property type="molecule type" value="Genomic_DNA"/>
</dbReference>
<keyword evidence="3" id="KW-1185">Reference proteome</keyword>
<dbReference type="HOGENOM" id="CLU_1983631_0_0_1"/>
<dbReference type="Proteomes" id="UP000008281">
    <property type="component" value="Unassembled WGS sequence"/>
</dbReference>
<feature type="region of interest" description="Disordered" evidence="1">
    <location>
        <begin position="25"/>
        <end position="60"/>
    </location>
</feature>
<dbReference type="AlphaFoldDB" id="E3N6C7"/>
<evidence type="ECO:0000256" key="1">
    <source>
        <dbReference type="SAM" id="MobiDB-lite"/>
    </source>
</evidence>
<evidence type="ECO:0000313" key="2">
    <source>
        <dbReference type="EMBL" id="EFO88008.1"/>
    </source>
</evidence>
<feature type="compositionally biased region" description="Basic and acidic residues" evidence="1">
    <location>
        <begin position="111"/>
        <end position="126"/>
    </location>
</feature>
<dbReference type="InParanoid" id="E3N6C7"/>
<proteinExistence type="predicted"/>
<name>E3N6C7_CAERE</name>
<sequence length="126" mass="14913">MLWKTQMENGNGNGFNALENALSCTRETNESPEAMKQEEEVPEISMRSRSNETNTLKEWGQRECSQKVAMEITNYAYECADLNTHYKSFTSELIQFYEAERQKKLKPKRRDRSDEVYERKKEKTKL</sequence>
<feature type="compositionally biased region" description="Polar residues" evidence="1">
    <location>
        <begin position="47"/>
        <end position="56"/>
    </location>
</feature>
<reference evidence="2" key="1">
    <citation type="submission" date="2007-07" db="EMBL/GenBank/DDBJ databases">
        <title>PCAP assembly of the Caenorhabditis remanei genome.</title>
        <authorList>
            <consortium name="The Caenorhabditis remanei Sequencing Consortium"/>
            <person name="Wilson R.K."/>
        </authorList>
    </citation>
    <scope>NUCLEOTIDE SEQUENCE [LARGE SCALE GENOMIC DNA]</scope>
    <source>
        <strain evidence="2">PB4641</strain>
    </source>
</reference>
<evidence type="ECO:0000313" key="3">
    <source>
        <dbReference type="Proteomes" id="UP000008281"/>
    </source>
</evidence>
<feature type="compositionally biased region" description="Basic and acidic residues" evidence="1">
    <location>
        <begin position="27"/>
        <end position="39"/>
    </location>
</feature>
<dbReference type="eggNOG" id="KOG3924">
    <property type="taxonomic scope" value="Eukaryota"/>
</dbReference>
<organism evidence="3">
    <name type="scientific">Caenorhabditis remanei</name>
    <name type="common">Caenorhabditis vulgaris</name>
    <dbReference type="NCBI Taxonomy" id="31234"/>
    <lineage>
        <taxon>Eukaryota</taxon>
        <taxon>Metazoa</taxon>
        <taxon>Ecdysozoa</taxon>
        <taxon>Nematoda</taxon>
        <taxon>Chromadorea</taxon>
        <taxon>Rhabditida</taxon>
        <taxon>Rhabditina</taxon>
        <taxon>Rhabditomorpha</taxon>
        <taxon>Rhabditoidea</taxon>
        <taxon>Rhabditidae</taxon>
        <taxon>Peloderinae</taxon>
        <taxon>Caenorhabditis</taxon>
    </lineage>
</organism>
<gene>
    <name evidence="2" type="ORF">CRE_05154</name>
</gene>
<accession>E3N6C7</accession>
<dbReference type="STRING" id="31234.E3N6C7"/>
<dbReference type="OrthoDB" id="443402at2759"/>
<feature type="region of interest" description="Disordered" evidence="1">
    <location>
        <begin position="101"/>
        <end position="126"/>
    </location>
</feature>